<organism evidence="4 5">
    <name type="scientific">Protea cynaroides</name>
    <dbReference type="NCBI Taxonomy" id="273540"/>
    <lineage>
        <taxon>Eukaryota</taxon>
        <taxon>Viridiplantae</taxon>
        <taxon>Streptophyta</taxon>
        <taxon>Embryophyta</taxon>
        <taxon>Tracheophyta</taxon>
        <taxon>Spermatophyta</taxon>
        <taxon>Magnoliopsida</taxon>
        <taxon>Proteales</taxon>
        <taxon>Proteaceae</taxon>
        <taxon>Protea</taxon>
    </lineage>
</organism>
<dbReference type="PANTHER" id="PTHR22814">
    <property type="entry name" value="COPPER TRANSPORT PROTEIN ATOX1-RELATED"/>
    <property type="match status" value="1"/>
</dbReference>
<feature type="compositionally biased region" description="Pro residues" evidence="2">
    <location>
        <begin position="102"/>
        <end position="134"/>
    </location>
</feature>
<dbReference type="InterPro" id="IPR036163">
    <property type="entry name" value="HMA_dom_sf"/>
</dbReference>
<comment type="caution">
    <text evidence="4">The sequence shown here is derived from an EMBL/GenBank/DDBJ whole genome shotgun (WGS) entry which is preliminary data.</text>
</comment>
<keyword evidence="1" id="KW-0479">Metal-binding</keyword>
<evidence type="ECO:0000313" key="4">
    <source>
        <dbReference type="EMBL" id="KAJ4967860.1"/>
    </source>
</evidence>
<feature type="region of interest" description="Disordered" evidence="2">
    <location>
        <begin position="74"/>
        <end position="155"/>
    </location>
</feature>
<evidence type="ECO:0000256" key="2">
    <source>
        <dbReference type="SAM" id="MobiDB-lite"/>
    </source>
</evidence>
<dbReference type="OrthoDB" id="1919822at2759"/>
<dbReference type="CDD" id="cd00371">
    <property type="entry name" value="HMA"/>
    <property type="match status" value="1"/>
</dbReference>
<reference evidence="4" key="1">
    <citation type="journal article" date="2023" name="Plant J.">
        <title>The genome of the king protea, Protea cynaroides.</title>
        <authorList>
            <person name="Chang J."/>
            <person name="Duong T.A."/>
            <person name="Schoeman C."/>
            <person name="Ma X."/>
            <person name="Roodt D."/>
            <person name="Barker N."/>
            <person name="Li Z."/>
            <person name="Van de Peer Y."/>
            <person name="Mizrachi E."/>
        </authorList>
    </citation>
    <scope>NUCLEOTIDE SEQUENCE</scope>
    <source>
        <tissue evidence="4">Young leaves</tissue>
    </source>
</reference>
<feature type="domain" description="HMA" evidence="3">
    <location>
        <begin position="8"/>
        <end position="71"/>
    </location>
</feature>
<sequence length="261" mass="28958">MVPELEKPRITEIEVRMDCNGCVQKIKKALHGVNGIYDLYIDFPNQKVTVVGWADPEKIVKAINKKRKTATICSHIDPSQPPAQPAEAAPTEGGQPASDDTNPPPKESPPAEAAPPAEPPKDPPPPENPAPETTPSPVAVDTAAPQQTHHPHHGPKDIEEIHIIHHHPHDYGQGYSYGGHWNNHPIVRGFQPEPPVYVTHNYNTYRPSPSISEYEYVQSPPAQNRYSRTENYSEDYQNRSNSDGNITSMFSDENPNACRIV</sequence>
<keyword evidence="5" id="KW-1185">Reference proteome</keyword>
<feature type="compositionally biased region" description="Polar residues" evidence="2">
    <location>
        <begin position="221"/>
        <end position="254"/>
    </location>
</feature>
<protein>
    <recommendedName>
        <fullName evidence="3">HMA domain-containing protein</fullName>
    </recommendedName>
</protein>
<dbReference type="PROSITE" id="PS50846">
    <property type="entry name" value="HMA_2"/>
    <property type="match status" value="1"/>
</dbReference>
<evidence type="ECO:0000259" key="3">
    <source>
        <dbReference type="PROSITE" id="PS50846"/>
    </source>
</evidence>
<name>A0A9Q0QQ83_9MAGN</name>
<dbReference type="EMBL" id="JAMYWD010000006">
    <property type="protein sequence ID" value="KAJ4967860.1"/>
    <property type="molecule type" value="Genomic_DNA"/>
</dbReference>
<evidence type="ECO:0000256" key="1">
    <source>
        <dbReference type="ARBA" id="ARBA00022723"/>
    </source>
</evidence>
<proteinExistence type="predicted"/>
<feature type="region of interest" description="Disordered" evidence="2">
    <location>
        <begin position="221"/>
        <end position="255"/>
    </location>
</feature>
<evidence type="ECO:0000313" key="5">
    <source>
        <dbReference type="Proteomes" id="UP001141806"/>
    </source>
</evidence>
<dbReference type="GO" id="GO:0046872">
    <property type="term" value="F:metal ion binding"/>
    <property type="evidence" value="ECO:0007669"/>
    <property type="project" value="UniProtKB-KW"/>
</dbReference>
<dbReference type="SUPFAM" id="SSF55008">
    <property type="entry name" value="HMA, heavy metal-associated domain"/>
    <property type="match status" value="1"/>
</dbReference>
<dbReference type="Proteomes" id="UP001141806">
    <property type="component" value="Unassembled WGS sequence"/>
</dbReference>
<gene>
    <name evidence="4" type="ORF">NE237_014561</name>
</gene>
<dbReference type="InterPro" id="IPR006121">
    <property type="entry name" value="HMA_dom"/>
</dbReference>
<dbReference type="Gene3D" id="3.30.70.100">
    <property type="match status" value="1"/>
</dbReference>
<dbReference type="Pfam" id="PF00403">
    <property type="entry name" value="HMA"/>
    <property type="match status" value="1"/>
</dbReference>
<dbReference type="AlphaFoldDB" id="A0A9Q0QQ83"/>
<dbReference type="PANTHER" id="PTHR22814:SF320">
    <property type="entry name" value="OS01G0309800 PROTEIN"/>
    <property type="match status" value="1"/>
</dbReference>
<accession>A0A9Q0QQ83</accession>